<keyword evidence="1" id="KW-1133">Transmembrane helix</keyword>
<dbReference type="RefSeq" id="WP_184088237.1">
    <property type="nucleotide sequence ID" value="NZ_JACIJF010000007.1"/>
</dbReference>
<dbReference type="PIRSF" id="PIRSF002599">
    <property type="entry name" value="Cold_shock_A"/>
    <property type="match status" value="1"/>
</dbReference>
<dbReference type="Proteomes" id="UP000527143">
    <property type="component" value="Unassembled WGS sequence"/>
</dbReference>
<dbReference type="InterPro" id="IPR010718">
    <property type="entry name" value="DUF1294"/>
</dbReference>
<dbReference type="InterPro" id="IPR012156">
    <property type="entry name" value="Cold_shock_CspA"/>
</dbReference>
<feature type="transmembrane region" description="Helical" evidence="1">
    <location>
        <begin position="41"/>
        <end position="60"/>
    </location>
</feature>
<dbReference type="AlphaFoldDB" id="A0A840YQQ6"/>
<reference evidence="2 3" key="1">
    <citation type="submission" date="2020-08" db="EMBL/GenBank/DDBJ databases">
        <title>Genomic Encyclopedia of Type Strains, Phase IV (KMG-IV): sequencing the most valuable type-strain genomes for metagenomic binning, comparative biology and taxonomic classification.</title>
        <authorList>
            <person name="Goeker M."/>
        </authorList>
    </citation>
    <scope>NUCLEOTIDE SEQUENCE [LARGE SCALE GENOMIC DNA]</scope>
    <source>
        <strain evidence="2 3">DSM 26736</strain>
    </source>
</reference>
<keyword evidence="1" id="KW-0472">Membrane</keyword>
<comment type="caution">
    <text evidence="2">The sequence shown here is derived from an EMBL/GenBank/DDBJ whole genome shotgun (WGS) entry which is preliminary data.</text>
</comment>
<organism evidence="2 3">
    <name type="scientific">Sphingomonas xinjiangensis</name>
    <dbReference type="NCBI Taxonomy" id="643568"/>
    <lineage>
        <taxon>Bacteria</taxon>
        <taxon>Pseudomonadati</taxon>
        <taxon>Pseudomonadota</taxon>
        <taxon>Alphaproteobacteria</taxon>
        <taxon>Sphingomonadales</taxon>
        <taxon>Sphingomonadaceae</taxon>
        <taxon>Sphingomonas</taxon>
    </lineage>
</organism>
<name>A0A840YQQ6_9SPHN</name>
<protein>
    <submittedName>
        <fullName evidence="2">Uncharacterized membrane protein YsdA (DUF1294 family)</fullName>
    </submittedName>
</protein>
<evidence type="ECO:0000256" key="1">
    <source>
        <dbReference type="SAM" id="Phobius"/>
    </source>
</evidence>
<feature type="transmembrane region" description="Helical" evidence="1">
    <location>
        <begin position="72"/>
        <end position="92"/>
    </location>
</feature>
<accession>A0A840YQQ6</accession>
<keyword evidence="3" id="KW-1185">Reference proteome</keyword>
<dbReference type="GO" id="GO:0003676">
    <property type="term" value="F:nucleic acid binding"/>
    <property type="evidence" value="ECO:0007669"/>
    <property type="project" value="InterPro"/>
</dbReference>
<proteinExistence type="predicted"/>
<keyword evidence="1" id="KW-0812">Transmembrane</keyword>
<sequence>MTILPLALASLLTVNFWTLLRFRDDKRRAVAGKRRVPERDLLTLALFGGTPAAFLARHLFRHKTRKQPFSTYLQLVAMVQLGAIAGLAWTFAI</sequence>
<evidence type="ECO:0000313" key="3">
    <source>
        <dbReference type="Proteomes" id="UP000527143"/>
    </source>
</evidence>
<dbReference type="EMBL" id="JACIJF010000007">
    <property type="protein sequence ID" value="MBB5711441.1"/>
    <property type="molecule type" value="Genomic_DNA"/>
</dbReference>
<evidence type="ECO:0000313" key="2">
    <source>
        <dbReference type="EMBL" id="MBB5711441.1"/>
    </source>
</evidence>
<gene>
    <name evidence="2" type="ORF">FHT02_002685</name>
</gene>
<dbReference type="Pfam" id="PF06961">
    <property type="entry name" value="DUF1294"/>
    <property type="match status" value="1"/>
</dbReference>